<dbReference type="OrthoDB" id="1055148at2759"/>
<organism evidence="1 2">
    <name type="scientific">Dendrothele bispora (strain CBS 962.96)</name>
    <dbReference type="NCBI Taxonomy" id="1314807"/>
    <lineage>
        <taxon>Eukaryota</taxon>
        <taxon>Fungi</taxon>
        <taxon>Dikarya</taxon>
        <taxon>Basidiomycota</taxon>
        <taxon>Agaricomycotina</taxon>
        <taxon>Agaricomycetes</taxon>
        <taxon>Agaricomycetidae</taxon>
        <taxon>Agaricales</taxon>
        <taxon>Agaricales incertae sedis</taxon>
        <taxon>Dendrothele</taxon>
    </lineage>
</organism>
<evidence type="ECO:0000313" key="1">
    <source>
        <dbReference type="EMBL" id="THU92602.1"/>
    </source>
</evidence>
<dbReference type="GO" id="GO:0004497">
    <property type="term" value="F:monooxygenase activity"/>
    <property type="evidence" value="ECO:0007669"/>
    <property type="project" value="InterPro"/>
</dbReference>
<dbReference type="EMBL" id="ML179274">
    <property type="protein sequence ID" value="THU92602.1"/>
    <property type="molecule type" value="Genomic_DNA"/>
</dbReference>
<dbReference type="Proteomes" id="UP000297245">
    <property type="component" value="Unassembled WGS sequence"/>
</dbReference>
<feature type="non-terminal residue" evidence="1">
    <location>
        <position position="1"/>
    </location>
</feature>
<keyword evidence="2" id="KW-1185">Reference proteome</keyword>
<sequence>LRVLYGIATQEELDDYVRIAYLASESLIVAANHGSFFVDYLPWLKYVPAWLPGASFKQKANAWAPMVSDLLNTPWETLKSSMVKIALSGLILYTIKHFIHFFRQLGQHSLALQQKIWRNSI</sequence>
<dbReference type="AlphaFoldDB" id="A0A4S8LSY2"/>
<protein>
    <submittedName>
        <fullName evidence="1">Uncharacterized protein</fullName>
    </submittedName>
</protein>
<dbReference type="InterPro" id="IPR036396">
    <property type="entry name" value="Cyt_P450_sf"/>
</dbReference>
<gene>
    <name evidence="1" type="ORF">K435DRAFT_671855</name>
</gene>
<accession>A0A4S8LSY2</accession>
<reference evidence="1 2" key="1">
    <citation type="journal article" date="2019" name="Nat. Ecol. Evol.">
        <title>Megaphylogeny resolves global patterns of mushroom evolution.</title>
        <authorList>
            <person name="Varga T."/>
            <person name="Krizsan K."/>
            <person name="Foldi C."/>
            <person name="Dima B."/>
            <person name="Sanchez-Garcia M."/>
            <person name="Sanchez-Ramirez S."/>
            <person name="Szollosi G.J."/>
            <person name="Szarkandi J.G."/>
            <person name="Papp V."/>
            <person name="Albert L."/>
            <person name="Andreopoulos W."/>
            <person name="Angelini C."/>
            <person name="Antonin V."/>
            <person name="Barry K.W."/>
            <person name="Bougher N.L."/>
            <person name="Buchanan P."/>
            <person name="Buyck B."/>
            <person name="Bense V."/>
            <person name="Catcheside P."/>
            <person name="Chovatia M."/>
            <person name="Cooper J."/>
            <person name="Damon W."/>
            <person name="Desjardin D."/>
            <person name="Finy P."/>
            <person name="Geml J."/>
            <person name="Haridas S."/>
            <person name="Hughes K."/>
            <person name="Justo A."/>
            <person name="Karasinski D."/>
            <person name="Kautmanova I."/>
            <person name="Kiss B."/>
            <person name="Kocsube S."/>
            <person name="Kotiranta H."/>
            <person name="LaButti K.M."/>
            <person name="Lechner B.E."/>
            <person name="Liimatainen K."/>
            <person name="Lipzen A."/>
            <person name="Lukacs Z."/>
            <person name="Mihaltcheva S."/>
            <person name="Morgado L.N."/>
            <person name="Niskanen T."/>
            <person name="Noordeloos M.E."/>
            <person name="Ohm R.A."/>
            <person name="Ortiz-Santana B."/>
            <person name="Ovrebo C."/>
            <person name="Racz N."/>
            <person name="Riley R."/>
            <person name="Savchenko A."/>
            <person name="Shiryaev A."/>
            <person name="Soop K."/>
            <person name="Spirin V."/>
            <person name="Szebenyi C."/>
            <person name="Tomsovsky M."/>
            <person name="Tulloss R.E."/>
            <person name="Uehling J."/>
            <person name="Grigoriev I.V."/>
            <person name="Vagvolgyi C."/>
            <person name="Papp T."/>
            <person name="Martin F.M."/>
            <person name="Miettinen O."/>
            <person name="Hibbett D.S."/>
            <person name="Nagy L.G."/>
        </authorList>
    </citation>
    <scope>NUCLEOTIDE SEQUENCE [LARGE SCALE GENOMIC DNA]</scope>
    <source>
        <strain evidence="1 2">CBS 962.96</strain>
    </source>
</reference>
<evidence type="ECO:0000313" key="2">
    <source>
        <dbReference type="Proteomes" id="UP000297245"/>
    </source>
</evidence>
<dbReference type="GO" id="GO:0016705">
    <property type="term" value="F:oxidoreductase activity, acting on paired donors, with incorporation or reduction of molecular oxygen"/>
    <property type="evidence" value="ECO:0007669"/>
    <property type="project" value="InterPro"/>
</dbReference>
<dbReference type="GO" id="GO:0005506">
    <property type="term" value="F:iron ion binding"/>
    <property type="evidence" value="ECO:0007669"/>
    <property type="project" value="InterPro"/>
</dbReference>
<dbReference type="Gene3D" id="1.10.630.10">
    <property type="entry name" value="Cytochrome P450"/>
    <property type="match status" value="1"/>
</dbReference>
<proteinExistence type="predicted"/>
<dbReference type="GO" id="GO:0020037">
    <property type="term" value="F:heme binding"/>
    <property type="evidence" value="ECO:0007669"/>
    <property type="project" value="InterPro"/>
</dbReference>
<name>A0A4S8LSY2_DENBC</name>